<accession>A0A4R2LL83</accession>
<feature type="domain" description="MobA/VirD2-like nuclease" evidence="1">
    <location>
        <begin position="17"/>
        <end position="70"/>
    </location>
</feature>
<name>A0A4R2LL83_9BACE</name>
<comment type="caution">
    <text evidence="2">The sequence shown here is derived from an EMBL/GenBank/DDBJ whole genome shotgun (WGS) entry which is preliminary data.</text>
</comment>
<dbReference type="InterPro" id="IPR005094">
    <property type="entry name" value="Endonuclease_MobA/VirD2"/>
</dbReference>
<evidence type="ECO:0000259" key="1">
    <source>
        <dbReference type="Pfam" id="PF03432"/>
    </source>
</evidence>
<organism evidence="2 3">
    <name type="scientific">Prevotella heparinolytica</name>
    <dbReference type="NCBI Taxonomy" id="28113"/>
    <lineage>
        <taxon>Bacteria</taxon>
        <taxon>Pseudomonadati</taxon>
        <taxon>Bacteroidota</taxon>
        <taxon>Bacteroidia</taxon>
        <taxon>Bacteroidales</taxon>
        <taxon>Bacteroidaceae</taxon>
        <taxon>Bacteroides</taxon>
    </lineage>
</organism>
<dbReference type="Pfam" id="PF03432">
    <property type="entry name" value="Relaxase"/>
    <property type="match status" value="1"/>
</dbReference>
<proteinExistence type="predicted"/>
<evidence type="ECO:0000313" key="2">
    <source>
        <dbReference type="EMBL" id="TCO91642.1"/>
    </source>
</evidence>
<protein>
    <submittedName>
        <fullName evidence="2">Relaxase/mobilization nuclease-like protein</fullName>
    </submittedName>
</protein>
<evidence type="ECO:0000313" key="3">
    <source>
        <dbReference type="Proteomes" id="UP000295600"/>
    </source>
</evidence>
<dbReference type="EMBL" id="SLXB01000012">
    <property type="protein sequence ID" value="TCO91642.1"/>
    <property type="molecule type" value="Genomic_DNA"/>
</dbReference>
<dbReference type="Proteomes" id="UP000295600">
    <property type="component" value="Unassembled WGS sequence"/>
</dbReference>
<dbReference type="AlphaFoldDB" id="A0A4R2LL83"/>
<gene>
    <name evidence="2" type="ORF">EV202_11256</name>
</gene>
<reference evidence="2 3" key="1">
    <citation type="submission" date="2019-03" db="EMBL/GenBank/DDBJ databases">
        <title>Genomic Encyclopedia of Type Strains, Phase IV (KMG-IV): sequencing the most valuable type-strain genomes for metagenomic binning, comparative biology and taxonomic classification.</title>
        <authorList>
            <person name="Goeker M."/>
        </authorList>
    </citation>
    <scope>NUCLEOTIDE SEQUENCE [LARGE SCALE GENOMIC DNA]</scope>
    <source>
        <strain evidence="2 3">DSM 23917</strain>
    </source>
</reference>
<sequence length="75" mass="8164">MIGKIMKAASFRGCVQYVTGKEGATILASDGVLIGSVDSITESFEFQRQMNTRISKPVGHIALSFKPEDKDKLTD</sequence>